<reference evidence="1 2" key="3">
    <citation type="submission" date="2019-11" db="EMBL/GenBank/DDBJ databases">
        <title>A de novo genome assembly of a pear dwarfing rootstock.</title>
        <authorList>
            <person name="Wang F."/>
            <person name="Wang J."/>
            <person name="Li S."/>
            <person name="Zhang Y."/>
            <person name="Fang M."/>
            <person name="Ma L."/>
            <person name="Zhao Y."/>
            <person name="Jiang S."/>
        </authorList>
    </citation>
    <scope>NUCLEOTIDE SEQUENCE [LARGE SCALE GENOMIC DNA]</scope>
    <source>
        <strain evidence="1">S2</strain>
        <tissue evidence="1">Leaf</tissue>
    </source>
</reference>
<organism evidence="1 2">
    <name type="scientific">Pyrus ussuriensis x Pyrus communis</name>
    <dbReference type="NCBI Taxonomy" id="2448454"/>
    <lineage>
        <taxon>Eukaryota</taxon>
        <taxon>Viridiplantae</taxon>
        <taxon>Streptophyta</taxon>
        <taxon>Embryophyta</taxon>
        <taxon>Tracheophyta</taxon>
        <taxon>Spermatophyta</taxon>
        <taxon>Magnoliopsida</taxon>
        <taxon>eudicotyledons</taxon>
        <taxon>Gunneridae</taxon>
        <taxon>Pentapetalae</taxon>
        <taxon>rosids</taxon>
        <taxon>fabids</taxon>
        <taxon>Rosales</taxon>
        <taxon>Rosaceae</taxon>
        <taxon>Amygdaloideae</taxon>
        <taxon>Maleae</taxon>
        <taxon>Pyrus</taxon>
    </lineage>
</organism>
<evidence type="ECO:0000313" key="2">
    <source>
        <dbReference type="Proteomes" id="UP000327157"/>
    </source>
</evidence>
<protein>
    <submittedName>
        <fullName evidence="1">Uncharacterized protein</fullName>
    </submittedName>
</protein>
<sequence>MMGLERVFLTLIEELEESERFWKGKSRKSEEGNLEGAWCVLQLVQKYGGT</sequence>
<dbReference type="Proteomes" id="UP000327157">
    <property type="component" value="Chromosome 8"/>
</dbReference>
<proteinExistence type="predicted"/>
<accession>A0A5N5HX15</accession>
<evidence type="ECO:0000313" key="1">
    <source>
        <dbReference type="EMBL" id="KAB2627934.1"/>
    </source>
</evidence>
<gene>
    <name evidence="1" type="ORF">D8674_032729</name>
</gene>
<keyword evidence="2" id="KW-1185">Reference proteome</keyword>
<name>A0A5N5HX15_9ROSA</name>
<dbReference type="EMBL" id="SMOL01000148">
    <property type="protein sequence ID" value="KAB2627934.1"/>
    <property type="molecule type" value="Genomic_DNA"/>
</dbReference>
<reference evidence="1 2" key="1">
    <citation type="submission" date="2019-09" db="EMBL/GenBank/DDBJ databases">
        <authorList>
            <person name="Ou C."/>
        </authorList>
    </citation>
    <scope>NUCLEOTIDE SEQUENCE [LARGE SCALE GENOMIC DNA]</scope>
    <source>
        <strain evidence="1">S2</strain>
        <tissue evidence="1">Leaf</tissue>
    </source>
</reference>
<reference evidence="2" key="2">
    <citation type="submission" date="2019-10" db="EMBL/GenBank/DDBJ databases">
        <title>A de novo genome assembly of a pear dwarfing rootstock.</title>
        <authorList>
            <person name="Wang F."/>
            <person name="Wang J."/>
            <person name="Li S."/>
            <person name="Zhang Y."/>
            <person name="Fang M."/>
            <person name="Ma L."/>
            <person name="Zhao Y."/>
            <person name="Jiang S."/>
        </authorList>
    </citation>
    <scope>NUCLEOTIDE SEQUENCE [LARGE SCALE GENOMIC DNA]</scope>
</reference>
<dbReference type="AlphaFoldDB" id="A0A5N5HX15"/>
<comment type="caution">
    <text evidence="1">The sequence shown here is derived from an EMBL/GenBank/DDBJ whole genome shotgun (WGS) entry which is preliminary data.</text>
</comment>